<evidence type="ECO:0000256" key="5">
    <source>
        <dbReference type="RuleBase" id="RU362066"/>
    </source>
</evidence>
<comment type="subunit">
    <text evidence="2 5">Homopentamer.</text>
</comment>
<feature type="domain" description="Flagellar hook-associated protein 2 N-terminal" evidence="6">
    <location>
        <begin position="13"/>
        <end position="108"/>
    </location>
</feature>
<dbReference type="GO" id="GO:0005576">
    <property type="term" value="C:extracellular region"/>
    <property type="evidence" value="ECO:0007669"/>
    <property type="project" value="UniProtKB-SubCell"/>
</dbReference>
<dbReference type="RefSeq" id="WP_011138113.1">
    <property type="nucleotide sequence ID" value="NC_005090.1"/>
</dbReference>
<name>Q7MAM3_WOLSU</name>
<dbReference type="PANTHER" id="PTHR30288:SF0">
    <property type="entry name" value="FLAGELLAR HOOK-ASSOCIATED PROTEIN 2"/>
    <property type="match status" value="1"/>
</dbReference>
<comment type="function">
    <text evidence="5">Required for morphogenesis and for the elongation of the flagellar filament by facilitating polymerization of the flagellin monomers at the tip of growing filament. Forms a capping structure, which prevents flagellin subunits (transported through the central channel of the flagellum) from leaking out without polymerization at the distal end.</text>
</comment>
<dbReference type="GO" id="GO:0009424">
    <property type="term" value="C:bacterial-type flagellum hook"/>
    <property type="evidence" value="ECO:0007669"/>
    <property type="project" value="UniProtKB-UniRule"/>
</dbReference>
<evidence type="ECO:0000259" key="7">
    <source>
        <dbReference type="Pfam" id="PF07195"/>
    </source>
</evidence>
<dbReference type="GO" id="GO:0007155">
    <property type="term" value="P:cell adhesion"/>
    <property type="evidence" value="ECO:0007669"/>
    <property type="project" value="InterPro"/>
</dbReference>
<dbReference type="eggNOG" id="COG1345">
    <property type="taxonomic scope" value="Bacteria"/>
</dbReference>
<dbReference type="EMBL" id="BX571657">
    <property type="protein sequence ID" value="CAE09313.1"/>
    <property type="molecule type" value="Genomic_DNA"/>
</dbReference>
<dbReference type="InterPro" id="IPR040026">
    <property type="entry name" value="FliD"/>
</dbReference>
<dbReference type="KEGG" id="wsu:WS0150"/>
<sequence>MATGTITALGIGSNVLTSDVIDKLKDAETTAKINPFTKKMQDNLDKQTSLTQIMTLFGTLNSSAKKLADTSSYLERSSSVTGNGVTATIGAGLPVQDISVKVNQLATGDINQVGTSYESRDSVFSTTNTVLKFNAGGKDYSIKIAAGTTVGDVAQSITDATNGAVTGVVMKTGGSKPFQLMINSKETGAGNKIYFGTTLTSSNVKTGSIEASGSGDLTVTLKDKNGNDKTLDITIPPTASGADSQSNAAAIQKAIKEAVSADSDFAGLEEDINIGLSSDGKQVIVNDRRGNDVSVGGAKASDFGFKTTTKTAANTIEGSSVASGQLSGTLTIGNIDLDLSTLSAAGNSGTQNAQAVADAINTAASGYSASVENGKLIINKNDGGNVQVTLKGADGSAEQSASKKAIAALGLTAGTHQSYVDFQTNTLKLDNIQSAQDAKLTYNGIAITRPTNSINDIVSGVSLELTAVHKEDDSPAVIRVTRDNKAIYDEAQNFVDSFNALMDQLEQDTKYDVDTKIAGVFQGDSDIRSIKNALNNLLSYTDGDKNSLYKYGISLNESGRLTLDSEKLQKAYEEDPDMAMAFFKGTAKTIGGKETEVKGIFTQFNETIDDYITGSNARLKLLETSLTDESKRLEEQKTKAQKDLDDRYDIMTARFAAYDSMIAKINQSFSSLNMMIQQASNS</sequence>
<reference evidence="8 9" key="1">
    <citation type="journal article" date="2003" name="Proc. Natl. Acad. Sci. U.S.A.">
        <title>Complete genome sequence and analysis of Wolinella succinogenes.</title>
        <authorList>
            <person name="Baar C."/>
            <person name="Eppinger M."/>
            <person name="Raddatz G."/>
            <person name="Simon JM."/>
            <person name="Lanz C."/>
            <person name="Klimmek O."/>
            <person name="Nandakumar R."/>
            <person name="Gross R."/>
            <person name="Rosinus A."/>
            <person name="Keller H."/>
            <person name="Jagtap P."/>
            <person name="Linke B."/>
            <person name="Meyer F."/>
            <person name="Lederer H."/>
            <person name="Schuster S.C."/>
        </authorList>
    </citation>
    <scope>NUCLEOTIDE SEQUENCE [LARGE SCALE GENOMIC DNA]</scope>
    <source>
        <strain evidence="9">ATCC 29543 / DSM 1740 / CCUG 13145 / JCM 31913 / LMG 7466 / NCTC 11488 / FDC 602W</strain>
    </source>
</reference>
<accession>Q7MAM3</accession>
<evidence type="ECO:0000259" key="6">
    <source>
        <dbReference type="Pfam" id="PF02465"/>
    </source>
</evidence>
<feature type="coiled-coil region" evidence="5">
    <location>
        <begin position="616"/>
        <end position="643"/>
    </location>
</feature>
<dbReference type="GO" id="GO:0071973">
    <property type="term" value="P:bacterial-type flagellum-dependent cell motility"/>
    <property type="evidence" value="ECO:0007669"/>
    <property type="project" value="TreeGrafter"/>
</dbReference>
<evidence type="ECO:0000313" key="9">
    <source>
        <dbReference type="Proteomes" id="UP000000422"/>
    </source>
</evidence>
<keyword evidence="5" id="KW-0964">Secreted</keyword>
<protein>
    <recommendedName>
        <fullName evidence="5">Flagellar hook-associated protein 2</fullName>
        <shortName evidence="5">HAP2</shortName>
    </recommendedName>
    <alternativeName>
        <fullName evidence="5">Flagellar cap protein</fullName>
    </alternativeName>
</protein>
<dbReference type="HOGENOM" id="CLU_399432_0_0_7"/>
<evidence type="ECO:0000256" key="2">
    <source>
        <dbReference type="ARBA" id="ARBA00011255"/>
    </source>
</evidence>
<dbReference type="Proteomes" id="UP000000422">
    <property type="component" value="Chromosome"/>
</dbReference>
<gene>
    <name evidence="8" type="primary">fliD</name>
    <name evidence="8" type="ordered locus">WS0150</name>
</gene>
<dbReference type="STRING" id="273121.WS0150"/>
<comment type="subcellular location">
    <subcellularLocation>
        <location evidence="5">Secreted</location>
    </subcellularLocation>
    <subcellularLocation>
        <location evidence="5">Bacterial flagellum</location>
    </subcellularLocation>
</comment>
<keyword evidence="8" id="KW-0282">Flagellum</keyword>
<keyword evidence="9" id="KW-1185">Reference proteome</keyword>
<keyword evidence="8" id="KW-0966">Cell projection</keyword>
<evidence type="ECO:0000313" key="8">
    <source>
        <dbReference type="EMBL" id="CAE09313.1"/>
    </source>
</evidence>
<dbReference type="InterPro" id="IPR010809">
    <property type="entry name" value="FliD_C"/>
</dbReference>
<dbReference type="Pfam" id="PF07195">
    <property type="entry name" value="FliD_C"/>
    <property type="match status" value="1"/>
</dbReference>
<proteinExistence type="inferred from homology"/>
<dbReference type="InterPro" id="IPR003481">
    <property type="entry name" value="FliD_N"/>
</dbReference>
<keyword evidence="3 5" id="KW-0175">Coiled coil</keyword>
<organism evidence="9">
    <name type="scientific">Wolinella succinogenes (strain ATCC 29543 / DSM 1740 / CCUG 13145 / JCM 31913 / LMG 7466 / NCTC 11488 / FDC 602W)</name>
    <name type="common">Vibrio succinogenes</name>
    <dbReference type="NCBI Taxonomy" id="273121"/>
    <lineage>
        <taxon>Bacteria</taxon>
        <taxon>Pseudomonadati</taxon>
        <taxon>Campylobacterota</taxon>
        <taxon>Epsilonproteobacteria</taxon>
        <taxon>Campylobacterales</taxon>
        <taxon>Helicobacteraceae</taxon>
        <taxon>Wolinella</taxon>
    </lineage>
</organism>
<comment type="similarity">
    <text evidence="1 5">Belongs to the FliD family.</text>
</comment>
<evidence type="ECO:0000256" key="4">
    <source>
        <dbReference type="ARBA" id="ARBA00023143"/>
    </source>
</evidence>
<dbReference type="AlphaFoldDB" id="Q7MAM3"/>
<dbReference type="PANTHER" id="PTHR30288">
    <property type="entry name" value="FLAGELLAR CAP/ASSEMBLY PROTEIN FLID"/>
    <property type="match status" value="1"/>
</dbReference>
<keyword evidence="4 5" id="KW-0975">Bacterial flagellum</keyword>
<evidence type="ECO:0000256" key="3">
    <source>
        <dbReference type="ARBA" id="ARBA00023054"/>
    </source>
</evidence>
<dbReference type="Pfam" id="PF02465">
    <property type="entry name" value="FliD_N"/>
    <property type="match status" value="1"/>
</dbReference>
<dbReference type="NCBIfam" id="NF006282">
    <property type="entry name" value="PRK08453.1"/>
    <property type="match status" value="1"/>
</dbReference>
<evidence type="ECO:0000256" key="1">
    <source>
        <dbReference type="ARBA" id="ARBA00009764"/>
    </source>
</evidence>
<dbReference type="GO" id="GO:0009421">
    <property type="term" value="C:bacterial-type flagellum filament cap"/>
    <property type="evidence" value="ECO:0007669"/>
    <property type="project" value="InterPro"/>
</dbReference>
<keyword evidence="8" id="KW-0969">Cilium</keyword>
<feature type="domain" description="Flagellar hook-associated protein 2 C-terminal" evidence="7">
    <location>
        <begin position="435"/>
        <end position="667"/>
    </location>
</feature>